<feature type="binding site" evidence="15 17">
    <location>
        <position position="320"/>
    </location>
    <ligand>
        <name>Zn(2+)</name>
        <dbReference type="ChEBI" id="CHEBI:29105"/>
        <note>catalytic</note>
    </ligand>
</feature>
<feature type="disulfide bond" evidence="16">
    <location>
        <begin position="497"/>
        <end position="509"/>
    </location>
</feature>
<evidence type="ECO:0000256" key="7">
    <source>
        <dbReference type="ARBA" id="ARBA00022729"/>
    </source>
</evidence>
<keyword evidence="9" id="KW-0378">Hydrolase</keyword>
<keyword evidence="10 15" id="KW-0862">Zinc</keyword>
<dbReference type="SUPFAM" id="SSF55486">
    <property type="entry name" value="Metalloproteases ('zincins'), catalytic domain"/>
    <property type="match status" value="1"/>
</dbReference>
<feature type="disulfide bond" evidence="16">
    <location>
        <begin position="250"/>
        <end position="304"/>
    </location>
</feature>
<evidence type="ECO:0000256" key="12">
    <source>
        <dbReference type="ARBA" id="ARBA00023157"/>
    </source>
</evidence>
<name>A0A3P8PUW5_ASTCA</name>
<dbReference type="Pfam" id="PF01562">
    <property type="entry name" value="Pep_M12B_propep"/>
    <property type="match status" value="1"/>
</dbReference>
<dbReference type="OrthoDB" id="412680at2759"/>
<keyword evidence="7" id="KW-0732">Signal</keyword>
<dbReference type="Gene3D" id="2.20.100.10">
    <property type="entry name" value="Thrombospondin type-1 (TSP1) repeat"/>
    <property type="match status" value="7"/>
</dbReference>
<dbReference type="PANTHER" id="PTHR13723:SF142">
    <property type="entry name" value="A DISINTEGRIN AND METALLOPROTEINASE WITH THROMBOSPONDIN MOTIFS 7"/>
    <property type="match status" value="1"/>
</dbReference>
<dbReference type="SMART" id="SM00209">
    <property type="entry name" value="TSP1"/>
    <property type="match status" value="8"/>
</dbReference>
<dbReference type="PROSITE" id="PS50092">
    <property type="entry name" value="TSP1"/>
    <property type="match status" value="7"/>
</dbReference>
<evidence type="ECO:0000256" key="17">
    <source>
        <dbReference type="PROSITE-ProRule" id="PRU00276"/>
    </source>
</evidence>
<dbReference type="PROSITE" id="PS50900">
    <property type="entry name" value="PLAC"/>
    <property type="match status" value="1"/>
</dbReference>
<dbReference type="GO" id="GO:0030198">
    <property type="term" value="P:extracellular matrix organization"/>
    <property type="evidence" value="ECO:0007669"/>
    <property type="project" value="InterPro"/>
</dbReference>
<dbReference type="Gene3D" id="3.40.1620.60">
    <property type="match status" value="1"/>
</dbReference>
<dbReference type="Pfam" id="PF19030">
    <property type="entry name" value="TSP1_ADAMTS"/>
    <property type="match status" value="7"/>
</dbReference>
<dbReference type="Pfam" id="PF01421">
    <property type="entry name" value="Reprolysin"/>
    <property type="match status" value="1"/>
</dbReference>
<dbReference type="PRINTS" id="PR01857">
    <property type="entry name" value="ADAMTSFAMILY"/>
</dbReference>
<evidence type="ECO:0000256" key="2">
    <source>
        <dbReference type="ARBA" id="ARBA00022525"/>
    </source>
</evidence>
<dbReference type="GO" id="GO:0046872">
    <property type="term" value="F:metal ion binding"/>
    <property type="evidence" value="ECO:0007669"/>
    <property type="project" value="UniProtKB-KW"/>
</dbReference>
<keyword evidence="13" id="KW-0325">Glycoprotein</keyword>
<feature type="disulfide bond" evidence="16">
    <location>
        <begin position="406"/>
        <end position="429"/>
    </location>
</feature>
<feature type="binding site" evidence="15">
    <location>
        <position position="379"/>
    </location>
    <ligand>
        <name>Ca(2+)</name>
        <dbReference type="ChEBI" id="CHEBI:29108"/>
        <label>1</label>
    </ligand>
</feature>
<evidence type="ECO:0000259" key="19">
    <source>
        <dbReference type="PROSITE" id="PS50900"/>
    </source>
</evidence>
<dbReference type="Pfam" id="PF19236">
    <property type="entry name" value="ADAMTS_CR_3"/>
    <property type="match status" value="1"/>
</dbReference>
<evidence type="ECO:0000256" key="3">
    <source>
        <dbReference type="ARBA" id="ARBA00022530"/>
    </source>
</evidence>
<dbReference type="Ensembl" id="ENSACLT00000021294.2">
    <property type="protein sequence ID" value="ENSACLP00000020817.2"/>
    <property type="gene ID" value="ENSACLG00000014158.2"/>
</dbReference>
<evidence type="ECO:0000256" key="15">
    <source>
        <dbReference type="PIRSR" id="PIRSR613273-2"/>
    </source>
</evidence>
<dbReference type="Proteomes" id="UP000265100">
    <property type="component" value="Chromosome 1"/>
</dbReference>
<protein>
    <recommendedName>
        <fullName evidence="22">ADAM metallopeptidase with thrombospondin type 1 motif 7</fullName>
    </recommendedName>
</protein>
<evidence type="ECO:0000256" key="11">
    <source>
        <dbReference type="ARBA" id="ARBA00023049"/>
    </source>
</evidence>
<evidence type="ECO:0008006" key="22">
    <source>
        <dbReference type="Google" id="ProtNLM"/>
    </source>
</evidence>
<dbReference type="InterPro" id="IPR010294">
    <property type="entry name" value="ADAMTS_spacer1"/>
</dbReference>
<dbReference type="GO" id="GO:0006508">
    <property type="term" value="P:proteolysis"/>
    <property type="evidence" value="ECO:0007669"/>
    <property type="project" value="UniProtKB-KW"/>
</dbReference>
<dbReference type="InterPro" id="IPR050439">
    <property type="entry name" value="ADAMTS_ADAMTS-like"/>
</dbReference>
<dbReference type="OMA" id="YCSERQA"/>
<evidence type="ECO:0000313" key="20">
    <source>
        <dbReference type="Ensembl" id="ENSACLP00000020817.2"/>
    </source>
</evidence>
<reference evidence="20" key="4">
    <citation type="submission" date="2025-09" db="UniProtKB">
        <authorList>
            <consortium name="Ensembl"/>
        </authorList>
    </citation>
    <scope>IDENTIFICATION</scope>
</reference>
<dbReference type="CDD" id="cd04273">
    <property type="entry name" value="ZnMc_ADAMTS_like"/>
    <property type="match status" value="1"/>
</dbReference>
<evidence type="ECO:0000256" key="10">
    <source>
        <dbReference type="ARBA" id="ARBA00022833"/>
    </source>
</evidence>
<dbReference type="InterPro" id="IPR036383">
    <property type="entry name" value="TSP1_rpt_sf"/>
</dbReference>
<dbReference type="Gene3D" id="2.60.120.830">
    <property type="match status" value="1"/>
</dbReference>
<dbReference type="Pfam" id="PF17771">
    <property type="entry name" value="ADAMTS_CR_2"/>
    <property type="match status" value="1"/>
</dbReference>
<evidence type="ECO:0000256" key="16">
    <source>
        <dbReference type="PIRSR" id="PIRSR613273-3"/>
    </source>
</evidence>
<keyword evidence="8" id="KW-0677">Repeat</keyword>
<keyword evidence="11" id="KW-0482">Metalloprotease</keyword>
<dbReference type="FunFam" id="2.60.120.830:FF:000001">
    <property type="entry name" value="A disintegrin and metalloproteinase with thrombospondin motifs 1"/>
    <property type="match status" value="1"/>
</dbReference>
<keyword evidence="21" id="KW-1185">Reference proteome</keyword>
<evidence type="ECO:0000256" key="9">
    <source>
        <dbReference type="ARBA" id="ARBA00022801"/>
    </source>
</evidence>
<evidence type="ECO:0000256" key="5">
    <source>
        <dbReference type="ARBA" id="ARBA00022685"/>
    </source>
</evidence>
<organism evidence="20 21">
    <name type="scientific">Astatotilapia calliptera</name>
    <name type="common">Eastern happy</name>
    <name type="synonym">Chromis callipterus</name>
    <dbReference type="NCBI Taxonomy" id="8154"/>
    <lineage>
        <taxon>Eukaryota</taxon>
        <taxon>Metazoa</taxon>
        <taxon>Chordata</taxon>
        <taxon>Craniata</taxon>
        <taxon>Vertebrata</taxon>
        <taxon>Euteleostomi</taxon>
        <taxon>Actinopterygii</taxon>
        <taxon>Neopterygii</taxon>
        <taxon>Teleostei</taxon>
        <taxon>Neoteleostei</taxon>
        <taxon>Acanthomorphata</taxon>
        <taxon>Ovalentaria</taxon>
        <taxon>Cichlomorphae</taxon>
        <taxon>Cichliformes</taxon>
        <taxon>Cichlidae</taxon>
        <taxon>African cichlids</taxon>
        <taxon>Pseudocrenilabrinae</taxon>
        <taxon>Haplochromini</taxon>
        <taxon>Astatotilapia</taxon>
    </lineage>
</organism>
<dbReference type="GO" id="GO:0031012">
    <property type="term" value="C:extracellular matrix"/>
    <property type="evidence" value="ECO:0007669"/>
    <property type="project" value="TreeGrafter"/>
</dbReference>
<feature type="disulfide bond" evidence="16">
    <location>
        <begin position="448"/>
        <end position="459"/>
    </location>
</feature>
<dbReference type="InterPro" id="IPR001590">
    <property type="entry name" value="Peptidase_M12B"/>
</dbReference>
<dbReference type="InterPro" id="IPR002870">
    <property type="entry name" value="Peptidase_M12B_N"/>
</dbReference>
<dbReference type="Pfam" id="PF00090">
    <property type="entry name" value="TSP_1"/>
    <property type="match status" value="1"/>
</dbReference>
<comment type="caution">
    <text evidence="17">Lacks conserved residue(s) required for the propagation of feature annotation.</text>
</comment>
<dbReference type="FunFam" id="2.20.100.10:FF:000005">
    <property type="entry name" value="ADAM metallopeptidase with thrombospondin type 1 motif 9"/>
    <property type="match status" value="3"/>
</dbReference>
<dbReference type="InterPro" id="IPR024079">
    <property type="entry name" value="MetalloPept_cat_dom_sf"/>
</dbReference>
<comment type="cofactor">
    <cofactor evidence="15">
        <name>Zn(2+)</name>
        <dbReference type="ChEBI" id="CHEBI:29105"/>
    </cofactor>
    <text evidence="15">Binds 1 zinc ion per subunit.</text>
</comment>
<accession>A0A3P8PUW5</accession>
<evidence type="ECO:0000256" key="14">
    <source>
        <dbReference type="PIRSR" id="PIRSR613273-1"/>
    </source>
</evidence>
<feature type="disulfide bond" evidence="16">
    <location>
        <begin position="279"/>
        <end position="286"/>
    </location>
</feature>
<dbReference type="InterPro" id="IPR010909">
    <property type="entry name" value="PLAC"/>
</dbReference>
<keyword evidence="6 15" id="KW-0479">Metal-binding</keyword>
<dbReference type="InterPro" id="IPR041645">
    <property type="entry name" value="ADAMTS_CR_2"/>
</dbReference>
<keyword evidence="15" id="KW-0106">Calcium</keyword>
<keyword evidence="3" id="KW-0272">Extracellular matrix</keyword>
<gene>
    <name evidence="20" type="primary">ADAMTS7</name>
</gene>
<feature type="binding site" evidence="15 17">
    <location>
        <position position="324"/>
    </location>
    <ligand>
        <name>Zn(2+)</name>
        <dbReference type="ChEBI" id="CHEBI:29105"/>
        <note>catalytic</note>
    </ligand>
</feature>
<feature type="active site" evidence="14 17">
    <location>
        <position position="321"/>
    </location>
</feature>
<feature type="disulfide bond" evidence="16">
    <location>
        <begin position="337"/>
        <end position="363"/>
    </location>
</feature>
<feature type="binding site" evidence="15">
    <location>
        <position position="382"/>
    </location>
    <ligand>
        <name>Ca(2+)</name>
        <dbReference type="ChEBI" id="CHEBI:29108"/>
        <label>2</label>
    </ligand>
</feature>
<dbReference type="Bgee" id="ENSACLG00000014158">
    <property type="expression patterns" value="Expressed in ovary"/>
</dbReference>
<feature type="binding site" evidence="15">
    <location>
        <position position="177"/>
    </location>
    <ligand>
        <name>Ca(2+)</name>
        <dbReference type="ChEBI" id="CHEBI:29108"/>
        <label>2</label>
    </ligand>
</feature>
<dbReference type="PRINTS" id="PR01705">
    <property type="entry name" value="TSP1REPEAT"/>
</dbReference>
<dbReference type="PROSITE" id="PS50215">
    <property type="entry name" value="ADAM_MEPRO"/>
    <property type="match status" value="1"/>
</dbReference>
<feature type="disulfide bond" evidence="16">
    <location>
        <begin position="482"/>
        <end position="519"/>
    </location>
</feature>
<feature type="disulfide bond" evidence="16">
    <location>
        <begin position="298"/>
        <end position="379"/>
    </location>
</feature>
<dbReference type="SUPFAM" id="SSF82895">
    <property type="entry name" value="TSP-1 type 1 repeat"/>
    <property type="match status" value="7"/>
</dbReference>
<dbReference type="GeneTree" id="ENSGT00940000159819"/>
<feature type="disulfide bond" evidence="16">
    <location>
        <begin position="417"/>
        <end position="435"/>
    </location>
</feature>
<dbReference type="FunFam" id="3.40.390.10:FF:000001">
    <property type="entry name" value="A disintegrin and metalloproteinase with thrombospondin motifs 1"/>
    <property type="match status" value="1"/>
</dbReference>
<sequence length="1369" mass="153532">NFLSHHARRLQRREASVEPAGLDRIFYQFWHGGHNLHFNLTLNPHLLAPGFMTERRFGGLKGARIKPAGSSHCHFLGEVWDDAIVKGSAAISTCDGLTGLFKLSDEEFFIQPLETSSDETSAPQAHAIYKRHVSPPSWNYHQSFKDIERQRERWERRQQRRRRRIRQRSVSKEKWVETLVVADPKMVDYHGSKAVESYILAVMNIVAGLYRDASIGNAINIVVVRLILLEKDEDDLKITHHADNSLNSFCKWQKKLNMKGDEHPLHHDVAVLLTRKDICASVNTPCETLGLSHVAGMCQPHRSCSISEDTGLPLAFTVAHELGHNFGIQHDGSGNDCEPVGKRPFVMSPQLLYGTSLPRWSRCSRQYITRFLDRGWGWCLDDAPVKDRLSLSTVLPGVLYSAVHQCRLQYGSGSLLCDDMDNVCSTLWCTVGTTCHSKLDGAVDGTSCGEDKWCFGGQCVAVGYYPEIINGGWASWSPWSACSRTCGVGVQSAERECDNPVPRYRGKYCLGERQRYKICNTTPCLHHLPTFRDIQCSHFNSQPYKGKFYKWEAVINTVNPCELHCRPLNENFSEKMRDAVIDGTPCYEGNKKRDICINSICKNIGCDYVIDSTAVEDRCGVCNGNGSTCTTVRKTFEESEGLGYVDIGLIPEGAWDIHIEELGAAGNFLALRSDNPSKYFLNGGWTIQWNGEYKAAGTVFTYERTGQLENLTSPGPTTELLWIQLLFQEANPGVRYEYTISQNVSEKNNTPLSVFYWKYGSWTECSVTCGTGVQRQIIHCVEKTTGIVEEHFCDHLTRLDHNQTSCNKDPCPAIWWVGEWQKCSASCGSSGQTKRTVLCIQALSAEEQKALEPSNCEHIPKPESLSSCNTHIPCPADWTTGSWSKCSLSCGSGVRHRNVTCSRNTGVDCDPQKKPLAVSTCYIQECPQIVDNFGGFDWSGSGWSSKEVLNEINPIPEVKPPAKYNFHYHNNIENTDHSQDNYVPVDDFYYDYNFINFHEDLSDDFESNGNISVSHGLSVSQEVEPTHSVKEDAHIEIAATPTATSAVPKPTAYTLETENPQNTKVNVTKDSKNAAAKELFLCVLVFFVHPASNCAAQNDSNMSYYVYEQCSTTCGLGAIWRTLTCSTGSQSDCDPAKRPAPAQRCYLRPCSTWKIGEWSKCSKNCEGGIKLREVQCFDLRDQRPLRPFHCRAMSSRPQTTMPCNLQPCLEWYTSSWGQCSEVCGGGQQQRIVTCPEEDQCDRDHEPSTIQSCNSHPCAQWLTGSWGQCSTSCGVGVQHRLIKCVDTRAETDGEVDQAQCHHEPPPESTRKCNTQECESVQPVCLHDRLTFRFCQTLRWLGRCHLPNVQAQCCKSCSQHSHFSSPRIARL</sequence>
<dbReference type="InterPro" id="IPR000884">
    <property type="entry name" value="TSP1_rpt"/>
</dbReference>
<feature type="disulfide bond" evidence="16">
    <location>
        <begin position="424"/>
        <end position="454"/>
    </location>
</feature>
<evidence type="ECO:0000259" key="18">
    <source>
        <dbReference type="PROSITE" id="PS50215"/>
    </source>
</evidence>
<feature type="binding site" evidence="15">
    <location>
        <position position="268"/>
    </location>
    <ligand>
        <name>Ca(2+)</name>
        <dbReference type="ChEBI" id="CHEBI:29108"/>
        <label>1</label>
    </ligand>
</feature>
<feature type="domain" description="Peptidase M12B" evidence="18">
    <location>
        <begin position="174"/>
        <end position="384"/>
    </location>
</feature>
<dbReference type="FunFam" id="2.20.100.10:FF:000006">
    <property type="entry name" value="A disintegrin and metalloproteinase with thrombospondin motifs 1"/>
    <property type="match status" value="1"/>
</dbReference>
<dbReference type="STRING" id="8154.ENSACLP00000020817"/>
<keyword evidence="4" id="KW-0645">Protease</keyword>
<evidence type="ECO:0000256" key="6">
    <source>
        <dbReference type="ARBA" id="ARBA00022723"/>
    </source>
</evidence>
<feature type="binding site" evidence="15 17">
    <location>
        <position position="330"/>
    </location>
    <ligand>
        <name>Zn(2+)</name>
        <dbReference type="ChEBI" id="CHEBI:29105"/>
        <note>catalytic</note>
    </ligand>
</feature>
<feature type="domain" description="PLAC" evidence="19">
    <location>
        <begin position="1319"/>
        <end position="1359"/>
    </location>
</feature>
<evidence type="ECO:0000256" key="4">
    <source>
        <dbReference type="ARBA" id="ARBA00022670"/>
    </source>
</evidence>
<keyword evidence="2" id="KW-0964">Secreted</keyword>
<dbReference type="GO" id="GO:0004222">
    <property type="term" value="F:metalloendopeptidase activity"/>
    <property type="evidence" value="ECO:0007669"/>
    <property type="project" value="InterPro"/>
</dbReference>
<dbReference type="Pfam" id="PF05986">
    <property type="entry name" value="ADAMTS_spacer1"/>
    <property type="match status" value="1"/>
</dbReference>
<keyword evidence="5" id="KW-0165">Cleavage on pair of basic residues</keyword>
<dbReference type="InterPro" id="IPR013273">
    <property type="entry name" value="ADAMTS/ADAMTS-like"/>
</dbReference>
<dbReference type="PANTHER" id="PTHR13723">
    <property type="entry name" value="ADAMTS A DISINTEGRIN AND METALLOPROTEASE WITH THROMBOSPONDIN MOTIFS PROTEASE"/>
    <property type="match status" value="1"/>
</dbReference>
<dbReference type="Gene3D" id="3.40.390.10">
    <property type="entry name" value="Collagenase (Catalytic Domain)"/>
    <property type="match status" value="1"/>
</dbReference>
<reference evidence="21" key="2">
    <citation type="submission" date="2023-03" db="EMBL/GenBank/DDBJ databases">
        <authorList>
            <consortium name="Wellcome Sanger Institute Data Sharing"/>
        </authorList>
    </citation>
    <scope>NUCLEOTIDE SEQUENCE [LARGE SCALE GENOMIC DNA]</scope>
</reference>
<keyword evidence="12 16" id="KW-1015">Disulfide bond</keyword>
<feature type="binding site" evidence="15">
    <location>
        <position position="382"/>
    </location>
    <ligand>
        <name>Ca(2+)</name>
        <dbReference type="ChEBI" id="CHEBI:29108"/>
        <label>1</label>
    </ligand>
</feature>
<comment type="subcellular location">
    <subcellularLocation>
        <location evidence="1">Secreted</location>
        <location evidence="1">Extracellular space</location>
        <location evidence="1">Extracellular matrix</location>
    </subcellularLocation>
</comment>
<feature type="disulfide bond" evidence="16">
    <location>
        <begin position="486"/>
        <end position="524"/>
    </location>
</feature>
<feature type="binding site" evidence="15">
    <location>
        <position position="261"/>
    </location>
    <ligand>
        <name>Ca(2+)</name>
        <dbReference type="ChEBI" id="CHEBI:29108"/>
        <label>1</label>
    </ligand>
</feature>
<reference evidence="20" key="3">
    <citation type="submission" date="2025-08" db="UniProtKB">
        <authorList>
            <consortium name="Ensembl"/>
        </authorList>
    </citation>
    <scope>IDENTIFICATION</scope>
</reference>
<reference evidence="20 21" key="1">
    <citation type="submission" date="2018-05" db="EMBL/GenBank/DDBJ databases">
        <authorList>
            <person name="Datahose"/>
        </authorList>
    </citation>
    <scope>NUCLEOTIDE SEQUENCE</scope>
</reference>
<dbReference type="InterPro" id="IPR045371">
    <property type="entry name" value="ADAMTS_CR_3"/>
</dbReference>
<evidence type="ECO:0000256" key="1">
    <source>
        <dbReference type="ARBA" id="ARBA00004498"/>
    </source>
</evidence>
<evidence type="ECO:0000256" key="8">
    <source>
        <dbReference type="ARBA" id="ARBA00022737"/>
    </source>
</evidence>
<proteinExistence type="predicted"/>
<evidence type="ECO:0000256" key="13">
    <source>
        <dbReference type="ARBA" id="ARBA00023180"/>
    </source>
</evidence>
<feature type="binding site" evidence="15">
    <location>
        <position position="177"/>
    </location>
    <ligand>
        <name>Ca(2+)</name>
        <dbReference type="ChEBI" id="CHEBI:29108"/>
        <label>1</label>
    </ligand>
</feature>
<feature type="binding site" evidence="15">
    <location>
        <position position="261"/>
    </location>
    <ligand>
        <name>Ca(2+)</name>
        <dbReference type="ChEBI" id="CHEBI:29108"/>
        <label>2</label>
    </ligand>
</feature>
<evidence type="ECO:0000313" key="21">
    <source>
        <dbReference type="Proteomes" id="UP000265100"/>
    </source>
</evidence>